<evidence type="ECO:0000313" key="2">
    <source>
        <dbReference type="Proteomes" id="UP000540506"/>
    </source>
</evidence>
<gene>
    <name evidence="1" type="ORF">FHR34_001289</name>
</gene>
<dbReference type="Proteomes" id="UP000540506">
    <property type="component" value="Unassembled WGS sequence"/>
</dbReference>
<name>A0A7W7QYQ3_KITKI</name>
<dbReference type="EMBL" id="JACHJV010000001">
    <property type="protein sequence ID" value="MBB4922296.1"/>
    <property type="molecule type" value="Genomic_DNA"/>
</dbReference>
<comment type="caution">
    <text evidence="1">The sequence shown here is derived from an EMBL/GenBank/DDBJ whole genome shotgun (WGS) entry which is preliminary data.</text>
</comment>
<keyword evidence="2" id="KW-1185">Reference proteome</keyword>
<dbReference type="Gene3D" id="1.10.260.40">
    <property type="entry name" value="lambda repressor-like DNA-binding domains"/>
    <property type="match status" value="1"/>
</dbReference>
<dbReference type="AlphaFoldDB" id="A0A7W7QYQ3"/>
<proteinExistence type="predicted"/>
<dbReference type="GO" id="GO:0003677">
    <property type="term" value="F:DNA binding"/>
    <property type="evidence" value="ECO:0007669"/>
    <property type="project" value="InterPro"/>
</dbReference>
<dbReference type="InterPro" id="IPR001387">
    <property type="entry name" value="Cro/C1-type_HTH"/>
</dbReference>
<reference evidence="1 2" key="1">
    <citation type="submission" date="2020-08" db="EMBL/GenBank/DDBJ databases">
        <title>Sequencing the genomes of 1000 actinobacteria strains.</title>
        <authorList>
            <person name="Klenk H.-P."/>
        </authorList>
    </citation>
    <scope>NUCLEOTIDE SEQUENCE [LARGE SCALE GENOMIC DNA]</scope>
    <source>
        <strain evidence="1 2">DSM 41654</strain>
    </source>
</reference>
<dbReference type="RefSeq" id="WP_184934494.1">
    <property type="nucleotide sequence ID" value="NZ_JACHJV010000001.1"/>
</dbReference>
<protein>
    <submittedName>
        <fullName evidence="1">Uncharacterized protein</fullName>
    </submittedName>
</protein>
<accession>A0A7W7QYQ3</accession>
<dbReference type="InterPro" id="IPR010982">
    <property type="entry name" value="Lambda_DNA-bd_dom_sf"/>
</dbReference>
<sequence length="318" mass="36171">MDRASRRRADRIASDIRINGLREGLPIAEVIDLILAATPGTHPLEAHRWAKGWSRPELSARIDLAYVHDGLRPPTISDAELCRWEHGQRRPSDERIDYLCRVYATRPDRLGFGRDYSGAMVSHLEQAGVADLFPHTGLESKSDLVSRLRAARQQITMFGLTRNFYGSDEMLPLFTARSREIPVRIFIMDPHCASRRDRYRLEPAEAAMEDPARYEREVLRPLAQAAARDAGDLKIYLYDFPCSFAIERVDDSVRVMLYGHGKRGTDGPILTFDKGVDGGTPYWSYFVGQLEWMQRLADADETPEPWRSKGITISEYSA</sequence>
<evidence type="ECO:0000313" key="1">
    <source>
        <dbReference type="EMBL" id="MBB4922296.1"/>
    </source>
</evidence>
<dbReference type="CDD" id="cd00093">
    <property type="entry name" value="HTH_XRE"/>
    <property type="match status" value="1"/>
</dbReference>
<organism evidence="1 2">
    <name type="scientific">Kitasatospora kifunensis</name>
    <name type="common">Streptomyces kifunensis</name>
    <dbReference type="NCBI Taxonomy" id="58351"/>
    <lineage>
        <taxon>Bacteria</taxon>
        <taxon>Bacillati</taxon>
        <taxon>Actinomycetota</taxon>
        <taxon>Actinomycetes</taxon>
        <taxon>Kitasatosporales</taxon>
        <taxon>Streptomycetaceae</taxon>
        <taxon>Kitasatospora</taxon>
    </lineage>
</organism>